<evidence type="ECO:0000256" key="1">
    <source>
        <dbReference type="ARBA" id="ARBA00004586"/>
    </source>
</evidence>
<dbReference type="PROSITE" id="PS50156">
    <property type="entry name" value="SSD"/>
    <property type="match status" value="1"/>
</dbReference>
<keyword evidence="6" id="KW-0256">Endoplasmic reticulum</keyword>
<evidence type="ECO:0000313" key="14">
    <source>
        <dbReference type="Proteomes" id="UP000800092"/>
    </source>
</evidence>
<dbReference type="EMBL" id="ML991871">
    <property type="protein sequence ID" value="KAF2229220.1"/>
    <property type="molecule type" value="Genomic_DNA"/>
</dbReference>
<dbReference type="Pfam" id="PF12349">
    <property type="entry name" value="Sterol-sensing"/>
    <property type="match status" value="1"/>
</dbReference>
<feature type="transmembrane region" description="Helical" evidence="11">
    <location>
        <begin position="348"/>
        <end position="370"/>
    </location>
</feature>
<feature type="domain" description="SSD" evidence="12">
    <location>
        <begin position="285"/>
        <end position="443"/>
    </location>
</feature>
<evidence type="ECO:0000256" key="9">
    <source>
        <dbReference type="ARBA" id="ARBA00023136"/>
    </source>
</evidence>
<sequence length="1140" mass="126353">MFWYLLYPLRGTTKPPVLSHDHPIRKAFFNYGTAAARRWLLALLIPVAIGVVLCYPALFLYYDNPATGSSNLPHHVWTSARLHTGSPTTPPDIEMRQMWIYGSYMKALDPQVMAKALRIQNFVLGLGSQRDADGLEHDEFGRPELNYGELNASLVPSDAKAGALTWGYHSPLMYWNCTMSLIHSDRDSLSTINSQAHRRTFMNLTMRPTSVFAGKTFEKNDLTAADALVLTFFNVPNLGIGELWDQRMKELADYMPDLWSLFPATGIITHSKLYEFRFQPMTFNDDFALGVAYSMMAIYVLVSLRRIRAVKSTFGLVITVVVQTAASICASFTICAILGFNLAQIPRAVYPFVVLAIGLENTFRLMNAVLSYPLEMRIVSRVANALGDVGHLSLAAVTMNLILLRVLSLVFSPDVASFCAFAAVALVIDFSFHLTFFLAVLSVDVKRMELKDSLDRANRTQPRTRSSPVSNWQVWKYFLSSRPLPASTRIVGSAAIVGCVSILNWHFFDWESQKRTLQQVAGLIPQERSATTGHSHMSVPHSFGQTRTPAAWLRMQEYHTAKEVISVVKPDSHSFLARVYDPLMIVLAGADRTGAAAQRQNWLQKTENLIDDHLFAFLFVLISSVAFVVILLRYLLYNDLPDVEDLEDTEDSFLTIKDLPKSHGLDIIKLTACGRGQMASVGLDRSTCIWSFDGQSFTFSHYILPTPEKSPLLWPIITSAVDDTGTLFAVYCLNGITAVWSIAQHRFIGFTQLDTQDQLCHFSFKLLYAETPSSLRLLIVTIDGYLTELDFQLHNHHTVRLCSSPIASVAVFDSSQKMPLRLVAVSRSGCIHLACRPGADWTSRVIAPFESGLSPNPKQSRVRNIVSAPALNMLVAQKPCEVSLVILESLTVVHAFQIGQVKPGSLRVLHSPRRRCLNCGGLAIHSFSVAYTETETGNCYMHTFTAGEGQNASICLQSSPQHDDSHCEGFAHATEALHWVDSAGVWESCAAQAIIGIRKRSQTTQAASEDSKELGYKNGTTNFLHTLRSRRRIMENAIGARRHDDDDWEAYTLSTSGDFYTTPLHPSSAALDEADPLFVSSAGPICKLGARSVAVGFGNGIKIVALGHERFEELASDIDTAGAGYIGSVSRRGKQNKKHL</sequence>
<evidence type="ECO:0000256" key="7">
    <source>
        <dbReference type="ARBA" id="ARBA00022989"/>
    </source>
</evidence>
<evidence type="ECO:0000256" key="8">
    <source>
        <dbReference type="ARBA" id="ARBA00023034"/>
    </source>
</evidence>
<evidence type="ECO:0000256" key="11">
    <source>
        <dbReference type="SAM" id="Phobius"/>
    </source>
</evidence>
<feature type="transmembrane region" description="Helical" evidence="11">
    <location>
        <begin position="287"/>
        <end position="304"/>
    </location>
</feature>
<dbReference type="GO" id="GO:0045540">
    <property type="term" value="P:regulation of cholesterol biosynthetic process"/>
    <property type="evidence" value="ECO:0007669"/>
    <property type="project" value="TreeGrafter"/>
</dbReference>
<dbReference type="InterPro" id="IPR053958">
    <property type="entry name" value="HMGCR/SNAP/NPC1-like_SSD"/>
</dbReference>
<dbReference type="PANTHER" id="PTHR46378:SF1">
    <property type="entry name" value="STEROL REGULATORY ELEMENT-BINDING PROTEIN CLEAVAGE-ACTIVATING PROTEIN"/>
    <property type="match status" value="1"/>
</dbReference>
<evidence type="ECO:0000256" key="3">
    <source>
        <dbReference type="ARBA" id="ARBA00022574"/>
    </source>
</evidence>
<evidence type="ECO:0000256" key="2">
    <source>
        <dbReference type="ARBA" id="ARBA00004653"/>
    </source>
</evidence>
<evidence type="ECO:0000256" key="6">
    <source>
        <dbReference type="ARBA" id="ARBA00022824"/>
    </source>
</evidence>
<comment type="subcellular location">
    <subcellularLocation>
        <location evidence="1">Endoplasmic reticulum membrane</location>
    </subcellularLocation>
    <subcellularLocation>
        <location evidence="2">Golgi apparatus membrane</location>
        <topology evidence="2">Multi-pass membrane protein</topology>
    </subcellularLocation>
</comment>
<dbReference type="GO" id="GO:0032933">
    <property type="term" value="P:SREBP signaling pathway"/>
    <property type="evidence" value="ECO:0007669"/>
    <property type="project" value="InterPro"/>
</dbReference>
<feature type="transmembrane region" description="Helical" evidence="11">
    <location>
        <begin position="39"/>
        <end position="62"/>
    </location>
</feature>
<protein>
    <recommendedName>
        <fullName evidence="12">SSD domain-containing protein</fullName>
    </recommendedName>
</protein>
<feature type="transmembrane region" description="Helical" evidence="11">
    <location>
        <begin position="382"/>
        <end position="403"/>
    </location>
</feature>
<dbReference type="PANTHER" id="PTHR46378">
    <property type="entry name" value="STEROL REGULATORY ELEMENT-BINDING PROTEIN CLEAVAGE-ACTIVATING PROTEIN"/>
    <property type="match status" value="1"/>
</dbReference>
<keyword evidence="9 11" id="KW-0472">Membrane</keyword>
<dbReference type="GO" id="GO:0000139">
    <property type="term" value="C:Golgi membrane"/>
    <property type="evidence" value="ECO:0007669"/>
    <property type="project" value="UniProtKB-SubCell"/>
</dbReference>
<dbReference type="OrthoDB" id="1914839at2759"/>
<name>A0A6A6GUQ6_VIRVR</name>
<dbReference type="AlphaFoldDB" id="A0A6A6GUQ6"/>
<keyword evidence="3" id="KW-0853">WD repeat</keyword>
<evidence type="ECO:0000256" key="5">
    <source>
        <dbReference type="ARBA" id="ARBA00022737"/>
    </source>
</evidence>
<dbReference type="GO" id="GO:0032936">
    <property type="term" value="C:SREBP-SCAP complex"/>
    <property type="evidence" value="ECO:0007669"/>
    <property type="project" value="TreeGrafter"/>
</dbReference>
<evidence type="ECO:0000256" key="10">
    <source>
        <dbReference type="ARBA" id="ARBA00023180"/>
    </source>
</evidence>
<dbReference type="GO" id="GO:0005789">
    <property type="term" value="C:endoplasmic reticulum membrane"/>
    <property type="evidence" value="ECO:0007669"/>
    <property type="project" value="UniProtKB-SubCell"/>
</dbReference>
<keyword evidence="7 11" id="KW-1133">Transmembrane helix</keyword>
<dbReference type="GO" id="GO:0032934">
    <property type="term" value="F:sterol binding"/>
    <property type="evidence" value="ECO:0007669"/>
    <property type="project" value="InterPro"/>
</dbReference>
<dbReference type="InterPro" id="IPR036322">
    <property type="entry name" value="WD40_repeat_dom_sf"/>
</dbReference>
<dbReference type="InterPro" id="IPR000731">
    <property type="entry name" value="SSD"/>
</dbReference>
<proteinExistence type="predicted"/>
<dbReference type="Proteomes" id="UP000800092">
    <property type="component" value="Unassembled WGS sequence"/>
</dbReference>
<reference evidence="13" key="1">
    <citation type="journal article" date="2020" name="Stud. Mycol.">
        <title>101 Dothideomycetes genomes: a test case for predicting lifestyles and emergence of pathogens.</title>
        <authorList>
            <person name="Haridas S."/>
            <person name="Albert R."/>
            <person name="Binder M."/>
            <person name="Bloem J."/>
            <person name="Labutti K."/>
            <person name="Salamov A."/>
            <person name="Andreopoulos B."/>
            <person name="Baker S."/>
            <person name="Barry K."/>
            <person name="Bills G."/>
            <person name="Bluhm B."/>
            <person name="Cannon C."/>
            <person name="Castanera R."/>
            <person name="Culley D."/>
            <person name="Daum C."/>
            <person name="Ezra D."/>
            <person name="Gonzalez J."/>
            <person name="Henrissat B."/>
            <person name="Kuo A."/>
            <person name="Liang C."/>
            <person name="Lipzen A."/>
            <person name="Lutzoni F."/>
            <person name="Magnuson J."/>
            <person name="Mondo S."/>
            <person name="Nolan M."/>
            <person name="Ohm R."/>
            <person name="Pangilinan J."/>
            <person name="Park H.-J."/>
            <person name="Ramirez L."/>
            <person name="Alfaro M."/>
            <person name="Sun H."/>
            <person name="Tritt A."/>
            <person name="Yoshinaga Y."/>
            <person name="Zwiers L.-H."/>
            <person name="Turgeon B."/>
            <person name="Goodwin S."/>
            <person name="Spatafora J."/>
            <person name="Crous P."/>
            <person name="Grigoriev I."/>
        </authorList>
    </citation>
    <scope>NUCLEOTIDE SEQUENCE</scope>
    <source>
        <strain evidence="13">Tuck. ex Michener</strain>
    </source>
</reference>
<keyword evidence="4 11" id="KW-0812">Transmembrane</keyword>
<evidence type="ECO:0000313" key="13">
    <source>
        <dbReference type="EMBL" id="KAF2229220.1"/>
    </source>
</evidence>
<gene>
    <name evidence="13" type="ORF">EV356DRAFT_494225</name>
</gene>
<keyword evidence="5" id="KW-0677">Repeat</keyword>
<organism evidence="13 14">
    <name type="scientific">Viridothelium virens</name>
    <name type="common">Speckled blister lichen</name>
    <name type="synonym">Trypethelium virens</name>
    <dbReference type="NCBI Taxonomy" id="1048519"/>
    <lineage>
        <taxon>Eukaryota</taxon>
        <taxon>Fungi</taxon>
        <taxon>Dikarya</taxon>
        <taxon>Ascomycota</taxon>
        <taxon>Pezizomycotina</taxon>
        <taxon>Dothideomycetes</taxon>
        <taxon>Dothideomycetes incertae sedis</taxon>
        <taxon>Trypetheliales</taxon>
        <taxon>Trypetheliaceae</taxon>
        <taxon>Viridothelium</taxon>
    </lineage>
</organism>
<feature type="transmembrane region" description="Helical" evidence="11">
    <location>
        <begin position="316"/>
        <end position="342"/>
    </location>
</feature>
<accession>A0A6A6GUQ6</accession>
<keyword evidence="10" id="KW-0325">Glycoprotein</keyword>
<keyword evidence="14" id="KW-1185">Reference proteome</keyword>
<evidence type="ECO:0000259" key="12">
    <source>
        <dbReference type="PROSITE" id="PS50156"/>
    </source>
</evidence>
<dbReference type="SUPFAM" id="SSF50978">
    <property type="entry name" value="WD40 repeat-like"/>
    <property type="match status" value="1"/>
</dbReference>
<evidence type="ECO:0000256" key="4">
    <source>
        <dbReference type="ARBA" id="ARBA00022692"/>
    </source>
</evidence>
<keyword evidence="8" id="KW-0333">Golgi apparatus</keyword>
<feature type="transmembrane region" description="Helical" evidence="11">
    <location>
        <begin position="415"/>
        <end position="441"/>
    </location>
</feature>
<feature type="transmembrane region" description="Helical" evidence="11">
    <location>
        <begin position="614"/>
        <end position="636"/>
    </location>
</feature>
<dbReference type="InterPro" id="IPR030225">
    <property type="entry name" value="SCAP"/>
</dbReference>